<dbReference type="EMBL" id="JADIMD010000079">
    <property type="protein sequence ID" value="MBO8474654.1"/>
    <property type="molecule type" value="Genomic_DNA"/>
</dbReference>
<dbReference type="Proteomes" id="UP000823757">
    <property type="component" value="Unassembled WGS sequence"/>
</dbReference>
<evidence type="ECO:0000313" key="9">
    <source>
        <dbReference type="Proteomes" id="UP000823757"/>
    </source>
</evidence>
<reference evidence="8" key="2">
    <citation type="journal article" date="2021" name="PeerJ">
        <title>Extensive microbial diversity within the chicken gut microbiome revealed by metagenomics and culture.</title>
        <authorList>
            <person name="Gilroy R."/>
            <person name="Ravi A."/>
            <person name="Getino M."/>
            <person name="Pursley I."/>
            <person name="Horton D.L."/>
            <person name="Alikhan N.F."/>
            <person name="Baker D."/>
            <person name="Gharbi K."/>
            <person name="Hall N."/>
            <person name="Watson M."/>
            <person name="Adriaenssens E.M."/>
            <person name="Foster-Nyarko E."/>
            <person name="Jarju S."/>
            <person name="Secka A."/>
            <person name="Antonio M."/>
            <person name="Oren A."/>
            <person name="Chaudhuri R.R."/>
            <person name="La Ragione R."/>
            <person name="Hildebrand F."/>
            <person name="Pallen M.J."/>
        </authorList>
    </citation>
    <scope>NUCLEOTIDE SEQUENCE</scope>
    <source>
        <strain evidence="8">B1-13419</strain>
    </source>
</reference>
<dbReference type="Pfam" id="PF08340">
    <property type="entry name" value="YicC-like_C"/>
    <property type="match status" value="1"/>
</dbReference>
<dbReference type="AlphaFoldDB" id="A0A9D9IMV1"/>
<evidence type="ECO:0000259" key="6">
    <source>
        <dbReference type="Pfam" id="PF03755"/>
    </source>
</evidence>
<comment type="caution">
    <text evidence="8">The sequence shown here is derived from an EMBL/GenBank/DDBJ whole genome shotgun (WGS) entry which is preliminary data.</text>
</comment>
<dbReference type="InterPro" id="IPR013527">
    <property type="entry name" value="YicC-like_N"/>
</dbReference>
<accession>A0A9D9IMV1</accession>
<comment type="similarity">
    <text evidence="5">Belongs to the YicC/YloC family.</text>
</comment>
<gene>
    <name evidence="8" type="ORF">IAB91_05130</name>
</gene>
<name>A0A9D9IMV1_9BACT</name>
<keyword evidence="3" id="KW-0255">Endonuclease</keyword>
<protein>
    <submittedName>
        <fullName evidence="8">YicC family protein</fullName>
    </submittedName>
</protein>
<dbReference type="Pfam" id="PF03755">
    <property type="entry name" value="YicC-like_N"/>
    <property type="match status" value="1"/>
</dbReference>
<feature type="domain" description="Endoribonuclease YicC-like N-terminal" evidence="6">
    <location>
        <begin position="1"/>
        <end position="153"/>
    </location>
</feature>
<dbReference type="InterPro" id="IPR005229">
    <property type="entry name" value="YicC/YloC-like"/>
</dbReference>
<dbReference type="PANTHER" id="PTHR30636:SF3">
    <property type="entry name" value="UPF0701 PROTEIN YICC"/>
    <property type="match status" value="1"/>
</dbReference>
<organism evidence="8 9">
    <name type="scientific">Candidatus Cryptobacteroides faecigallinarum</name>
    <dbReference type="NCBI Taxonomy" id="2840763"/>
    <lineage>
        <taxon>Bacteria</taxon>
        <taxon>Pseudomonadati</taxon>
        <taxon>Bacteroidota</taxon>
        <taxon>Bacteroidia</taxon>
        <taxon>Bacteroidales</taxon>
        <taxon>Candidatus Cryptobacteroides</taxon>
    </lineage>
</organism>
<dbReference type="GO" id="GO:0016787">
    <property type="term" value="F:hydrolase activity"/>
    <property type="evidence" value="ECO:0007669"/>
    <property type="project" value="UniProtKB-KW"/>
</dbReference>
<dbReference type="GO" id="GO:0004521">
    <property type="term" value="F:RNA endonuclease activity"/>
    <property type="evidence" value="ECO:0007669"/>
    <property type="project" value="InterPro"/>
</dbReference>
<evidence type="ECO:0000256" key="3">
    <source>
        <dbReference type="ARBA" id="ARBA00022759"/>
    </source>
</evidence>
<evidence type="ECO:0000259" key="7">
    <source>
        <dbReference type="Pfam" id="PF08340"/>
    </source>
</evidence>
<sequence length="288" mass="32673">MTGYGKAETTLESGKLCVEIRSLNGKTADISIKTQLLPKDKEMEVRKMIAAELQRGNIDLFMTYEPNEADSAKNINANVLSGYYRQMKSIADGLGIDGLEGRDIILGAMKFPDVIDNQKADIINDDNWPAVDSCIREAVSRLNEFRSTEGAVLYRDVTSKVASILGYVDEVEAFEGERTATVREKILARFEELSLQPDQNRLEEEMVYYIEKFDINEEKTRLRQHCHYFMETIDNEPYPGKKLGFIAQEMGREINTTGSKANHTGIQKIVVKMKDDLEKIKEQSLNIL</sequence>
<keyword evidence="4" id="KW-0378">Hydrolase</keyword>
<comment type="cofactor">
    <cofactor evidence="1">
        <name>a divalent metal cation</name>
        <dbReference type="ChEBI" id="CHEBI:60240"/>
    </cofactor>
</comment>
<evidence type="ECO:0000256" key="4">
    <source>
        <dbReference type="ARBA" id="ARBA00022801"/>
    </source>
</evidence>
<evidence type="ECO:0000256" key="5">
    <source>
        <dbReference type="ARBA" id="ARBA00035648"/>
    </source>
</evidence>
<evidence type="ECO:0000256" key="1">
    <source>
        <dbReference type="ARBA" id="ARBA00001968"/>
    </source>
</evidence>
<reference evidence="8" key="1">
    <citation type="submission" date="2020-10" db="EMBL/GenBank/DDBJ databases">
        <authorList>
            <person name="Gilroy R."/>
        </authorList>
    </citation>
    <scope>NUCLEOTIDE SEQUENCE</scope>
    <source>
        <strain evidence="8">B1-13419</strain>
    </source>
</reference>
<feature type="domain" description="Endoribonuclease YicC-like C-terminal" evidence="7">
    <location>
        <begin position="173"/>
        <end position="287"/>
    </location>
</feature>
<evidence type="ECO:0000256" key="2">
    <source>
        <dbReference type="ARBA" id="ARBA00022722"/>
    </source>
</evidence>
<dbReference type="PANTHER" id="PTHR30636">
    <property type="entry name" value="UPF0701 PROTEIN YICC"/>
    <property type="match status" value="1"/>
</dbReference>
<dbReference type="InterPro" id="IPR013551">
    <property type="entry name" value="YicC-like_C"/>
</dbReference>
<evidence type="ECO:0000313" key="8">
    <source>
        <dbReference type="EMBL" id="MBO8474654.1"/>
    </source>
</evidence>
<proteinExistence type="inferred from homology"/>
<keyword evidence="2" id="KW-0540">Nuclease</keyword>